<evidence type="ECO:0000256" key="1">
    <source>
        <dbReference type="ARBA" id="ARBA00010923"/>
    </source>
</evidence>
<evidence type="ECO:0000313" key="6">
    <source>
        <dbReference type="EMBL" id="OAI09664.1"/>
    </source>
</evidence>
<evidence type="ECO:0000256" key="2">
    <source>
        <dbReference type="ARBA" id="ARBA00022747"/>
    </source>
</evidence>
<evidence type="ECO:0000259" key="5">
    <source>
        <dbReference type="Pfam" id="PF01420"/>
    </source>
</evidence>
<dbReference type="RefSeq" id="WP_064035160.1">
    <property type="nucleotide sequence ID" value="NZ_LUUH01000001.1"/>
</dbReference>
<sequence length="386" mass="43213">MSRWEKIQLGDICQKANRLEAPVMGQPYRQLGVRLWGEGAYERETIDGGDTKYAFLNRIEADDLVVNKIWARNGSIAVANPNQAGTYVSAEFPTYQLDITLIEPRWMRLITKWRGFWSACDEKAQGTSGKNRIKPEQFLSIQIPLPSLTEQQTIVARLDQLANKVQQVNENLEAAETDADNLLAVQFREAIKNAPLRKMSEVAPLVRREQTIEIEDSYPELGIRSFGKGTFHKPPLSGSEVGTKRLFRIEPGDLMFSNVFAWEGAIAIAKPEDSGRFGSHRFITCKANPEVTTAEFLRYFFLTEAGLVMIGQASPGGAGRNRTLGLEKLMALEVPLPTLAIQSEFNLLQTKIAELKNKHAKIREANQALIPATLERIFSSEGRQHG</sequence>
<dbReference type="Proteomes" id="UP000077763">
    <property type="component" value="Unassembled WGS sequence"/>
</dbReference>
<dbReference type="InterPro" id="IPR000055">
    <property type="entry name" value="Restrct_endonuc_typeI_TRD"/>
</dbReference>
<dbReference type="PANTHER" id="PTHR30408">
    <property type="entry name" value="TYPE-1 RESTRICTION ENZYME ECOKI SPECIFICITY PROTEIN"/>
    <property type="match status" value="1"/>
</dbReference>
<evidence type="ECO:0000256" key="3">
    <source>
        <dbReference type="ARBA" id="ARBA00023125"/>
    </source>
</evidence>
<dbReference type="Pfam" id="PF01420">
    <property type="entry name" value="Methylase_S"/>
    <property type="match status" value="1"/>
</dbReference>
<keyword evidence="4" id="KW-0175">Coiled coil</keyword>
<dbReference type="GO" id="GO:0009307">
    <property type="term" value="P:DNA restriction-modification system"/>
    <property type="evidence" value="ECO:0007669"/>
    <property type="project" value="UniProtKB-KW"/>
</dbReference>
<comment type="caution">
    <text evidence="6">The sequence shown here is derived from an EMBL/GenBank/DDBJ whole genome shotgun (WGS) entry which is preliminary data.</text>
</comment>
<keyword evidence="2" id="KW-0680">Restriction system</keyword>
<dbReference type="InterPro" id="IPR052021">
    <property type="entry name" value="Type-I_RS_S_subunit"/>
</dbReference>
<dbReference type="GO" id="GO:0003677">
    <property type="term" value="F:DNA binding"/>
    <property type="evidence" value="ECO:0007669"/>
    <property type="project" value="UniProtKB-KW"/>
</dbReference>
<dbReference type="AlphaFoldDB" id="A0A177MW99"/>
<name>A0A177MW99_METMH</name>
<dbReference type="PANTHER" id="PTHR30408:SF12">
    <property type="entry name" value="TYPE I RESTRICTION ENZYME MJAVIII SPECIFICITY SUBUNIT"/>
    <property type="match status" value="1"/>
</dbReference>
<protein>
    <recommendedName>
        <fullName evidence="5">Type I restriction modification DNA specificity domain-containing protein</fullName>
    </recommendedName>
</protein>
<dbReference type="InterPro" id="IPR044946">
    <property type="entry name" value="Restrct_endonuc_typeI_TRD_sf"/>
</dbReference>
<proteinExistence type="inferred from homology"/>
<feature type="domain" description="Type I restriction modification DNA specificity" evidence="5">
    <location>
        <begin position="1"/>
        <end position="167"/>
    </location>
</feature>
<keyword evidence="3" id="KW-0238">DNA-binding</keyword>
<evidence type="ECO:0000256" key="4">
    <source>
        <dbReference type="SAM" id="Coils"/>
    </source>
</evidence>
<dbReference type="SUPFAM" id="SSF116734">
    <property type="entry name" value="DNA methylase specificity domain"/>
    <property type="match status" value="2"/>
</dbReference>
<dbReference type="REBASE" id="164767">
    <property type="entry name" value="S.Mme45371ORF5P"/>
</dbReference>
<evidence type="ECO:0000313" key="7">
    <source>
        <dbReference type="Proteomes" id="UP000077763"/>
    </source>
</evidence>
<dbReference type="EMBL" id="LUUH01000001">
    <property type="protein sequence ID" value="OAI09664.1"/>
    <property type="molecule type" value="Genomic_DNA"/>
</dbReference>
<comment type="similarity">
    <text evidence="1">Belongs to the type-I restriction system S methylase family.</text>
</comment>
<dbReference type="Gene3D" id="3.90.220.20">
    <property type="entry name" value="DNA methylase specificity domains"/>
    <property type="match status" value="2"/>
</dbReference>
<reference evidence="6 7" key="1">
    <citation type="submission" date="2016-03" db="EMBL/GenBank/DDBJ databases">
        <authorList>
            <person name="Ploux O."/>
        </authorList>
    </citation>
    <scope>NUCLEOTIDE SEQUENCE [LARGE SCALE GENOMIC DNA]</scope>
    <source>
        <strain evidence="6 7">R-45371</strain>
    </source>
</reference>
<gene>
    <name evidence="6" type="ORF">A1353_00015</name>
</gene>
<organism evidence="6 7">
    <name type="scientific">Methylomonas methanica</name>
    <dbReference type="NCBI Taxonomy" id="421"/>
    <lineage>
        <taxon>Bacteria</taxon>
        <taxon>Pseudomonadati</taxon>
        <taxon>Pseudomonadota</taxon>
        <taxon>Gammaproteobacteria</taxon>
        <taxon>Methylococcales</taxon>
        <taxon>Methylococcaceae</taxon>
        <taxon>Methylomonas</taxon>
    </lineage>
</organism>
<accession>A0A177MW99</accession>
<feature type="coiled-coil region" evidence="4">
    <location>
        <begin position="155"/>
        <end position="185"/>
    </location>
</feature>